<dbReference type="PANTHER" id="PTHR43441">
    <property type="entry name" value="RIBOSOMAL-PROTEIN-SERINE ACETYLTRANSFERASE"/>
    <property type="match status" value="1"/>
</dbReference>
<dbReference type="InterPro" id="IPR016181">
    <property type="entry name" value="Acyl_CoA_acyltransferase"/>
</dbReference>
<evidence type="ECO:0000313" key="3">
    <source>
        <dbReference type="Proteomes" id="UP000327011"/>
    </source>
</evidence>
<dbReference type="InterPro" id="IPR000182">
    <property type="entry name" value="GNAT_dom"/>
</dbReference>
<dbReference type="Proteomes" id="UP000327011">
    <property type="component" value="Unassembled WGS sequence"/>
</dbReference>
<reference evidence="2 3" key="1">
    <citation type="submission" date="2019-09" db="EMBL/GenBank/DDBJ databases">
        <title>Screening of Novel Bioactive Compounds from Soil-Associated.</title>
        <authorList>
            <person name="Gong X."/>
        </authorList>
    </citation>
    <scope>NUCLEOTIDE SEQUENCE [LARGE SCALE GENOMIC DNA]</scope>
    <source>
        <strain evidence="2 3">Gxj-6</strain>
    </source>
</reference>
<organism evidence="2 3">
    <name type="scientific">Microbispora cellulosiformans</name>
    <dbReference type="NCBI Taxonomy" id="2614688"/>
    <lineage>
        <taxon>Bacteria</taxon>
        <taxon>Bacillati</taxon>
        <taxon>Actinomycetota</taxon>
        <taxon>Actinomycetes</taxon>
        <taxon>Streptosporangiales</taxon>
        <taxon>Streptosporangiaceae</taxon>
        <taxon>Microbispora</taxon>
    </lineage>
</organism>
<name>A0A5J5K9W3_9ACTN</name>
<dbReference type="PANTHER" id="PTHR43441:SF10">
    <property type="entry name" value="ACETYLTRANSFERASE"/>
    <property type="match status" value="1"/>
</dbReference>
<dbReference type="SUPFAM" id="SSF55729">
    <property type="entry name" value="Acyl-CoA N-acyltransferases (Nat)"/>
    <property type="match status" value="1"/>
</dbReference>
<dbReference type="GO" id="GO:1990189">
    <property type="term" value="F:protein N-terminal-serine acetyltransferase activity"/>
    <property type="evidence" value="ECO:0007669"/>
    <property type="project" value="TreeGrafter"/>
</dbReference>
<keyword evidence="3" id="KW-1185">Reference proteome</keyword>
<dbReference type="Gene3D" id="3.40.630.30">
    <property type="match status" value="1"/>
</dbReference>
<keyword evidence="2" id="KW-0808">Transferase</keyword>
<accession>A0A5J5K9W3</accession>
<dbReference type="GO" id="GO:0008999">
    <property type="term" value="F:protein-N-terminal-alanine acetyltransferase activity"/>
    <property type="evidence" value="ECO:0007669"/>
    <property type="project" value="TreeGrafter"/>
</dbReference>
<dbReference type="InterPro" id="IPR051908">
    <property type="entry name" value="Ribosomal_N-acetyltransferase"/>
</dbReference>
<evidence type="ECO:0000313" key="2">
    <source>
        <dbReference type="EMBL" id="KAA9380428.1"/>
    </source>
</evidence>
<protein>
    <submittedName>
        <fullName evidence="2">GNAT family N-acetyltransferase</fullName>
    </submittedName>
</protein>
<comment type="caution">
    <text evidence="2">The sequence shown here is derived from an EMBL/GenBank/DDBJ whole genome shotgun (WGS) entry which is preliminary data.</text>
</comment>
<evidence type="ECO:0000259" key="1">
    <source>
        <dbReference type="Pfam" id="PF13302"/>
    </source>
</evidence>
<dbReference type="EMBL" id="VYTZ01000002">
    <property type="protein sequence ID" value="KAA9380428.1"/>
    <property type="molecule type" value="Genomic_DNA"/>
</dbReference>
<sequence length="81" mass="8900">MRQSVPRARGRGVAVRAVSAAVRWGFEELGLHRLELHHSTRDHASCRVADKAGFAVEGVLRAALLHADGWHDMEVHALLNA</sequence>
<dbReference type="Pfam" id="PF13302">
    <property type="entry name" value="Acetyltransf_3"/>
    <property type="match status" value="1"/>
</dbReference>
<proteinExistence type="predicted"/>
<dbReference type="GO" id="GO:0005737">
    <property type="term" value="C:cytoplasm"/>
    <property type="evidence" value="ECO:0007669"/>
    <property type="project" value="TreeGrafter"/>
</dbReference>
<gene>
    <name evidence="2" type="ORF">F5972_04510</name>
</gene>
<dbReference type="RefSeq" id="WP_150931421.1">
    <property type="nucleotide sequence ID" value="NZ_VYTZ01000002.1"/>
</dbReference>
<dbReference type="AlphaFoldDB" id="A0A5J5K9W3"/>
<feature type="domain" description="N-acetyltransferase" evidence="1">
    <location>
        <begin position="6"/>
        <end position="54"/>
    </location>
</feature>